<dbReference type="SUPFAM" id="SSF56784">
    <property type="entry name" value="HAD-like"/>
    <property type="match status" value="1"/>
</dbReference>
<protein>
    <submittedName>
        <fullName evidence="1">Uncharacterized protein</fullName>
    </submittedName>
</protein>
<dbReference type="InterPro" id="IPR023214">
    <property type="entry name" value="HAD_sf"/>
</dbReference>
<dbReference type="EMBL" id="LAZR01007637">
    <property type="protein sequence ID" value="KKM83957.1"/>
    <property type="molecule type" value="Genomic_DNA"/>
</dbReference>
<dbReference type="PANTHER" id="PTHR19288:SF46">
    <property type="entry name" value="HALOACID DEHALOGENASE-LIKE HYDROLASE DOMAIN-CONTAINING PROTEIN 2"/>
    <property type="match status" value="1"/>
</dbReference>
<dbReference type="InterPro" id="IPR036412">
    <property type="entry name" value="HAD-like_sf"/>
</dbReference>
<dbReference type="PIRSF" id="PIRSF000915">
    <property type="entry name" value="PGP-type_phosphatase"/>
    <property type="match status" value="1"/>
</dbReference>
<dbReference type="Pfam" id="PF13344">
    <property type="entry name" value="Hydrolase_6"/>
    <property type="match status" value="1"/>
</dbReference>
<dbReference type="InterPro" id="IPR006357">
    <property type="entry name" value="HAD-SF_hydro_IIA"/>
</dbReference>
<gene>
    <name evidence="1" type="ORF">LCGC14_1304040</name>
</gene>
<evidence type="ECO:0000313" key="1">
    <source>
        <dbReference type="EMBL" id="KKM83957.1"/>
    </source>
</evidence>
<dbReference type="Gene3D" id="3.40.50.1000">
    <property type="entry name" value="HAD superfamily/HAD-like"/>
    <property type="match status" value="2"/>
</dbReference>
<accession>A0A0F9NRS1</accession>
<dbReference type="AlphaFoldDB" id="A0A0F9NRS1"/>
<name>A0A0F9NRS1_9ZZZZ</name>
<comment type="caution">
    <text evidence="1">The sequence shown here is derived from an EMBL/GenBank/DDBJ whole genome shotgun (WGS) entry which is preliminary data.</text>
</comment>
<dbReference type="NCBIfam" id="TIGR01460">
    <property type="entry name" value="HAD-SF-IIA"/>
    <property type="match status" value="1"/>
</dbReference>
<dbReference type="GO" id="GO:0005737">
    <property type="term" value="C:cytoplasm"/>
    <property type="evidence" value="ECO:0007669"/>
    <property type="project" value="TreeGrafter"/>
</dbReference>
<dbReference type="Pfam" id="PF13242">
    <property type="entry name" value="Hydrolase_like"/>
    <property type="match status" value="1"/>
</dbReference>
<proteinExistence type="predicted"/>
<organism evidence="1">
    <name type="scientific">marine sediment metagenome</name>
    <dbReference type="NCBI Taxonomy" id="412755"/>
    <lineage>
        <taxon>unclassified sequences</taxon>
        <taxon>metagenomes</taxon>
        <taxon>ecological metagenomes</taxon>
    </lineage>
</organism>
<dbReference type="GO" id="GO:0016791">
    <property type="term" value="F:phosphatase activity"/>
    <property type="evidence" value="ECO:0007669"/>
    <property type="project" value="TreeGrafter"/>
</dbReference>
<reference evidence="1" key="1">
    <citation type="journal article" date="2015" name="Nature">
        <title>Complex archaea that bridge the gap between prokaryotes and eukaryotes.</title>
        <authorList>
            <person name="Spang A."/>
            <person name="Saw J.H."/>
            <person name="Jorgensen S.L."/>
            <person name="Zaremba-Niedzwiedzka K."/>
            <person name="Martijn J."/>
            <person name="Lind A.E."/>
            <person name="van Eijk R."/>
            <person name="Schleper C."/>
            <person name="Guy L."/>
            <person name="Ettema T.J."/>
        </authorList>
    </citation>
    <scope>NUCLEOTIDE SEQUENCE</scope>
</reference>
<sequence length="282" mass="31604">MPELIDKLKYIKLAIFDLDGVVYRGDKLIPNAEKIIKELKRKSIEIVYNTNNSTITRQSYVERLKQFGITSNLSDFYTSASITSAEITRIKTNAKIYVIGETGLRDELKSLGHTIETNPTIYKDIDFVIVGLDRDFSYDKLAFAQRCILEGDAQFYATNVDFTLPVVIGLKPGAGVMVNAVTTCTDKKPIRIFGKPEPFGIKLILKDRKFSPEEACIFGDRLNTDILAGNRAGIISVAVLTGVSTKKMINDLKKKVKEKLDVDVKMLPDLVINKLDDIFKRA</sequence>
<dbReference type="PANTHER" id="PTHR19288">
    <property type="entry name" value="4-NITROPHENYLPHOSPHATASE-RELATED"/>
    <property type="match status" value="1"/>
</dbReference>